<dbReference type="InterPro" id="IPR023577">
    <property type="entry name" value="CYTH_domain"/>
</dbReference>
<sequence>MARRQIETERKFDAPPRTVLPPPEAFAALPGVAAAETGATEHLDARYYDTADLRLLRHRRTLRRRHGGHDAGWHLKQPAGAASRTEFHLPDAPGPPEEFLLRTRAFVRASALGPVAALRTERRRLLLRDAQGRVLAEIAHDSVEAERLAGDRTGGTAPADAVDLAWTEIEAELVDGEPDLLDAVEQLLASAGIHRSASRSKVGRVLGAPAGSPGTDGAPVRHAPDGSWGAVVTALLREQVARLLELDGEVRLDTPDAVHQLRIAARRLRSTLRAHARALDLDDSAAEGLRRVGRALGSARDHEVLGERLLAQVAALPPEERPGPMARRIRSWARHGYRNQWRQAVAVLSSPDYFALLDRLDAIAAAPPLRARAAKPAESALGTVLRRQQRRVAERMTAVHDAADRDAALHSVRKAAKRARYAAEGAGARALADRMKALQQLLGERQDALLARDTLRQLAERAHASGEPGFGYGVLHAAQAAAVREADAQVEAVWRRASKPKLCQLD</sequence>
<name>A0ABW1G5F6_9ACTN</name>
<dbReference type="PROSITE" id="PS51708">
    <property type="entry name" value="CHAD"/>
    <property type="match status" value="1"/>
</dbReference>
<evidence type="ECO:0000256" key="1">
    <source>
        <dbReference type="SAM" id="MobiDB-lite"/>
    </source>
</evidence>
<organism evidence="4 5">
    <name type="scientific">Streptacidiphilus monticola</name>
    <dbReference type="NCBI Taxonomy" id="2161674"/>
    <lineage>
        <taxon>Bacteria</taxon>
        <taxon>Bacillati</taxon>
        <taxon>Actinomycetota</taxon>
        <taxon>Actinomycetes</taxon>
        <taxon>Kitasatosporales</taxon>
        <taxon>Streptomycetaceae</taxon>
        <taxon>Streptacidiphilus</taxon>
    </lineage>
</organism>
<accession>A0ABW1G5F6</accession>
<evidence type="ECO:0000313" key="5">
    <source>
        <dbReference type="Proteomes" id="UP001596174"/>
    </source>
</evidence>
<dbReference type="Proteomes" id="UP001596174">
    <property type="component" value="Unassembled WGS sequence"/>
</dbReference>
<dbReference type="SUPFAM" id="SSF55154">
    <property type="entry name" value="CYTH-like phosphatases"/>
    <property type="match status" value="1"/>
</dbReference>
<comment type="caution">
    <text evidence="4">The sequence shown here is derived from an EMBL/GenBank/DDBJ whole genome shotgun (WGS) entry which is preliminary data.</text>
</comment>
<evidence type="ECO:0000259" key="2">
    <source>
        <dbReference type="PROSITE" id="PS51707"/>
    </source>
</evidence>
<protein>
    <submittedName>
        <fullName evidence="4">CHAD domain-containing protein</fullName>
    </submittedName>
</protein>
<dbReference type="Gene3D" id="2.40.320.10">
    <property type="entry name" value="Hypothetical Protein Pfu-838710-001"/>
    <property type="match status" value="1"/>
</dbReference>
<evidence type="ECO:0000313" key="4">
    <source>
        <dbReference type="EMBL" id="MFC5909980.1"/>
    </source>
</evidence>
<feature type="domain" description="CHAD" evidence="3">
    <location>
        <begin position="225"/>
        <end position="499"/>
    </location>
</feature>
<dbReference type="EMBL" id="JBHSQJ010000097">
    <property type="protein sequence ID" value="MFC5909980.1"/>
    <property type="molecule type" value="Genomic_DNA"/>
</dbReference>
<dbReference type="Gene3D" id="1.40.20.10">
    <property type="entry name" value="CHAD domain"/>
    <property type="match status" value="1"/>
</dbReference>
<dbReference type="InterPro" id="IPR007899">
    <property type="entry name" value="CHAD_dom"/>
</dbReference>
<proteinExistence type="predicted"/>
<feature type="compositionally biased region" description="Basic and acidic residues" evidence="1">
    <location>
        <begin position="1"/>
        <end position="14"/>
    </location>
</feature>
<dbReference type="PROSITE" id="PS51707">
    <property type="entry name" value="CYTH"/>
    <property type="match status" value="1"/>
</dbReference>
<reference evidence="5" key="1">
    <citation type="journal article" date="2019" name="Int. J. Syst. Evol. Microbiol.">
        <title>The Global Catalogue of Microorganisms (GCM) 10K type strain sequencing project: providing services to taxonomists for standard genome sequencing and annotation.</title>
        <authorList>
            <consortium name="The Broad Institute Genomics Platform"/>
            <consortium name="The Broad Institute Genome Sequencing Center for Infectious Disease"/>
            <person name="Wu L."/>
            <person name="Ma J."/>
        </authorList>
    </citation>
    <scope>NUCLEOTIDE SEQUENCE [LARGE SCALE GENOMIC DNA]</scope>
    <source>
        <strain evidence="5">JCM 4816</strain>
    </source>
</reference>
<dbReference type="SMART" id="SM00880">
    <property type="entry name" value="CHAD"/>
    <property type="match status" value="1"/>
</dbReference>
<dbReference type="SMART" id="SM01118">
    <property type="entry name" value="CYTH"/>
    <property type="match status" value="1"/>
</dbReference>
<dbReference type="Pfam" id="PF05235">
    <property type="entry name" value="CHAD"/>
    <property type="match status" value="1"/>
</dbReference>
<keyword evidence="5" id="KW-1185">Reference proteome</keyword>
<dbReference type="CDD" id="cd07374">
    <property type="entry name" value="CYTH-like_Pase"/>
    <property type="match status" value="1"/>
</dbReference>
<dbReference type="Pfam" id="PF01928">
    <property type="entry name" value="CYTH"/>
    <property type="match status" value="1"/>
</dbReference>
<feature type="region of interest" description="Disordered" evidence="1">
    <location>
        <begin position="1"/>
        <end position="22"/>
    </location>
</feature>
<dbReference type="InterPro" id="IPR033469">
    <property type="entry name" value="CYTH-like_dom_sf"/>
</dbReference>
<dbReference type="PANTHER" id="PTHR39339:SF1">
    <property type="entry name" value="CHAD DOMAIN-CONTAINING PROTEIN"/>
    <property type="match status" value="1"/>
</dbReference>
<dbReference type="InterPro" id="IPR038186">
    <property type="entry name" value="CHAD_dom_sf"/>
</dbReference>
<dbReference type="RefSeq" id="WP_380586330.1">
    <property type="nucleotide sequence ID" value="NZ_JBHSQJ010000097.1"/>
</dbReference>
<feature type="domain" description="CYTH" evidence="2">
    <location>
        <begin position="5"/>
        <end position="212"/>
    </location>
</feature>
<dbReference type="PANTHER" id="PTHR39339">
    <property type="entry name" value="SLR1444 PROTEIN"/>
    <property type="match status" value="1"/>
</dbReference>
<evidence type="ECO:0000259" key="3">
    <source>
        <dbReference type="PROSITE" id="PS51708"/>
    </source>
</evidence>
<gene>
    <name evidence="4" type="ORF">ACFP3V_22525</name>
</gene>